<accession>D7BU75</accession>
<reference evidence="1 2" key="1">
    <citation type="journal article" date="2010" name="J. Bacteriol.">
        <title>Genome sequence of the milbemycin-producing bacterium Streptomyces bingchenggensis.</title>
        <authorList>
            <person name="Wang X.J."/>
            <person name="Yan Y.J."/>
            <person name="Zhang B."/>
            <person name="An J."/>
            <person name="Wang J.J."/>
            <person name="Tian J."/>
            <person name="Jiang L."/>
            <person name="Chen Y.H."/>
            <person name="Huang S.X."/>
            <person name="Yin M."/>
            <person name="Zhang J."/>
            <person name="Gao A.L."/>
            <person name="Liu C.X."/>
            <person name="Zhu Z.X."/>
            <person name="Xiang W.S."/>
        </authorList>
    </citation>
    <scope>NUCLEOTIDE SEQUENCE [LARGE SCALE GENOMIC DNA]</scope>
    <source>
        <strain evidence="1 2">BCW-1</strain>
    </source>
</reference>
<dbReference type="STRING" id="749414.SBI_08506"/>
<protein>
    <recommendedName>
        <fullName evidence="3">Transposase</fullName>
    </recommendedName>
</protein>
<evidence type="ECO:0008006" key="3">
    <source>
        <dbReference type="Google" id="ProtNLM"/>
    </source>
</evidence>
<dbReference type="Proteomes" id="UP000000377">
    <property type="component" value="Chromosome"/>
</dbReference>
<dbReference type="EMBL" id="CP002047">
    <property type="protein sequence ID" value="ADI11624.1"/>
    <property type="molecule type" value="Genomic_DNA"/>
</dbReference>
<gene>
    <name evidence="1" type="ordered locus">SBI_08506</name>
</gene>
<name>D7BU75_STRBB</name>
<evidence type="ECO:0000313" key="1">
    <source>
        <dbReference type="EMBL" id="ADI11624.1"/>
    </source>
</evidence>
<proteinExistence type="predicted"/>
<dbReference type="AlphaFoldDB" id="D7BU75"/>
<evidence type="ECO:0000313" key="2">
    <source>
        <dbReference type="Proteomes" id="UP000000377"/>
    </source>
</evidence>
<dbReference type="KEGG" id="sbh:SBI_08506"/>
<dbReference type="eggNOG" id="COG2801">
    <property type="taxonomic scope" value="Bacteria"/>
</dbReference>
<dbReference type="HOGENOM" id="CLU_2686120_0_0_11"/>
<sequence>MLLRLAYLGVTNAFALLRLLSMSDWDKDAEILALRHQITVLERQLGGARVRFTASDRAFLAALLHRMPCARPAAGAAARAS</sequence>
<organism evidence="1 2">
    <name type="scientific">Streptomyces bingchenggensis (strain BCW-1)</name>
    <dbReference type="NCBI Taxonomy" id="749414"/>
    <lineage>
        <taxon>Bacteria</taxon>
        <taxon>Bacillati</taxon>
        <taxon>Actinomycetota</taxon>
        <taxon>Actinomycetes</taxon>
        <taxon>Kitasatosporales</taxon>
        <taxon>Streptomycetaceae</taxon>
        <taxon>Streptomyces</taxon>
    </lineage>
</organism>
<keyword evidence="2" id="KW-1185">Reference proteome</keyword>